<keyword evidence="9" id="KW-0175">Coiled coil</keyword>
<dbReference type="PATRIC" id="fig|1705565.3.peg.1998"/>
<dbReference type="CDD" id="cd00075">
    <property type="entry name" value="HATPase"/>
    <property type="match status" value="1"/>
</dbReference>
<evidence type="ECO:0000259" key="10">
    <source>
        <dbReference type="PROSITE" id="PS50109"/>
    </source>
</evidence>
<dbReference type="InterPro" id="IPR005467">
    <property type="entry name" value="His_kinase_dom"/>
</dbReference>
<organism evidence="11 12">
    <name type="scientific">Paenibacillus solani</name>
    <dbReference type="NCBI Taxonomy" id="1705565"/>
    <lineage>
        <taxon>Bacteria</taxon>
        <taxon>Bacillati</taxon>
        <taxon>Bacillota</taxon>
        <taxon>Bacilli</taxon>
        <taxon>Bacillales</taxon>
        <taxon>Paenibacillaceae</taxon>
        <taxon>Paenibacillus</taxon>
    </lineage>
</organism>
<dbReference type="InterPro" id="IPR036890">
    <property type="entry name" value="HATPase_C_sf"/>
</dbReference>
<feature type="coiled-coil region" evidence="9">
    <location>
        <begin position="483"/>
        <end position="559"/>
    </location>
</feature>
<comment type="caution">
    <text evidence="11">The sequence shown here is derived from an EMBL/GenBank/DDBJ whole genome shotgun (WGS) entry which is preliminary data.</text>
</comment>
<dbReference type="Pfam" id="PF13589">
    <property type="entry name" value="HATPase_c_3"/>
    <property type="match status" value="1"/>
</dbReference>
<keyword evidence="7" id="KW-0067">ATP-binding</keyword>
<protein>
    <recommendedName>
        <fullName evidence="2">histidine kinase</fullName>
        <ecNumber evidence="2">2.7.13.3</ecNumber>
    </recommendedName>
</protein>
<feature type="domain" description="Histidine kinase" evidence="10">
    <location>
        <begin position="637"/>
        <end position="853"/>
    </location>
</feature>
<evidence type="ECO:0000256" key="2">
    <source>
        <dbReference type="ARBA" id="ARBA00012438"/>
    </source>
</evidence>
<gene>
    <name evidence="11" type="ORF">AM231_00820</name>
</gene>
<dbReference type="EMBL" id="LIUT01000001">
    <property type="protein sequence ID" value="KOR87825.1"/>
    <property type="molecule type" value="Genomic_DNA"/>
</dbReference>
<dbReference type="SMART" id="SM00387">
    <property type="entry name" value="HATPase_c"/>
    <property type="match status" value="1"/>
</dbReference>
<dbReference type="Proteomes" id="UP000036932">
    <property type="component" value="Unassembled WGS sequence"/>
</dbReference>
<evidence type="ECO:0000256" key="8">
    <source>
        <dbReference type="ARBA" id="ARBA00023012"/>
    </source>
</evidence>
<reference evidence="12" key="1">
    <citation type="submission" date="2015-08" db="EMBL/GenBank/DDBJ databases">
        <title>Genome sequencing project for genomic taxonomy and phylogenomics of Bacillus-like bacteria.</title>
        <authorList>
            <person name="Liu B."/>
            <person name="Wang J."/>
            <person name="Zhu Y."/>
            <person name="Liu G."/>
            <person name="Chen Q."/>
            <person name="Chen Z."/>
            <person name="Lan J."/>
            <person name="Che J."/>
            <person name="Ge C."/>
            <person name="Shi H."/>
            <person name="Pan Z."/>
            <person name="Liu X."/>
        </authorList>
    </citation>
    <scope>NUCLEOTIDE SEQUENCE [LARGE SCALE GENOMIC DNA]</scope>
    <source>
        <strain evidence="12">FJAT-22460</strain>
    </source>
</reference>
<evidence type="ECO:0000256" key="7">
    <source>
        <dbReference type="ARBA" id="ARBA00022840"/>
    </source>
</evidence>
<evidence type="ECO:0000256" key="4">
    <source>
        <dbReference type="ARBA" id="ARBA00022679"/>
    </source>
</evidence>
<dbReference type="PROSITE" id="PS50109">
    <property type="entry name" value="HIS_KIN"/>
    <property type="match status" value="1"/>
</dbReference>
<keyword evidence="4" id="KW-0808">Transferase</keyword>
<comment type="catalytic activity">
    <reaction evidence="1">
        <text>ATP + protein L-histidine = ADP + protein N-phospho-L-histidine.</text>
        <dbReference type="EC" id="2.7.13.3"/>
    </reaction>
</comment>
<dbReference type="GO" id="GO:0000160">
    <property type="term" value="P:phosphorelay signal transduction system"/>
    <property type="evidence" value="ECO:0007669"/>
    <property type="project" value="UniProtKB-KW"/>
</dbReference>
<dbReference type="AlphaFoldDB" id="A0A0M1P0M8"/>
<dbReference type="PANTHER" id="PTHR43065:SF10">
    <property type="entry name" value="PEROXIDE STRESS-ACTIVATED HISTIDINE KINASE MAK3"/>
    <property type="match status" value="1"/>
</dbReference>
<dbReference type="Pfam" id="PF02518">
    <property type="entry name" value="HATPase_c"/>
    <property type="match status" value="1"/>
</dbReference>
<dbReference type="SUPFAM" id="SSF55874">
    <property type="entry name" value="ATPase domain of HSP90 chaperone/DNA topoisomerase II/histidine kinase"/>
    <property type="match status" value="2"/>
</dbReference>
<dbReference type="InterPro" id="IPR003594">
    <property type="entry name" value="HATPase_dom"/>
</dbReference>
<proteinExistence type="predicted"/>
<feature type="coiled-coil region" evidence="9">
    <location>
        <begin position="601"/>
        <end position="628"/>
    </location>
</feature>
<evidence type="ECO:0000313" key="11">
    <source>
        <dbReference type="EMBL" id="KOR87825.1"/>
    </source>
</evidence>
<dbReference type="InterPro" id="IPR004358">
    <property type="entry name" value="Sig_transdc_His_kin-like_C"/>
</dbReference>
<dbReference type="GO" id="GO:0005524">
    <property type="term" value="F:ATP binding"/>
    <property type="evidence" value="ECO:0007669"/>
    <property type="project" value="UniProtKB-KW"/>
</dbReference>
<evidence type="ECO:0000256" key="5">
    <source>
        <dbReference type="ARBA" id="ARBA00022741"/>
    </source>
</evidence>
<evidence type="ECO:0000256" key="1">
    <source>
        <dbReference type="ARBA" id="ARBA00000085"/>
    </source>
</evidence>
<evidence type="ECO:0000256" key="9">
    <source>
        <dbReference type="SAM" id="Coils"/>
    </source>
</evidence>
<dbReference type="EC" id="2.7.13.3" evidence="2"/>
<dbReference type="PRINTS" id="PR00344">
    <property type="entry name" value="BCTRLSENSOR"/>
</dbReference>
<keyword evidence="8" id="KW-0902">Two-component regulatory system</keyword>
<name>A0A0M1P0M8_9BACL</name>
<keyword evidence="12" id="KW-1185">Reference proteome</keyword>
<evidence type="ECO:0000313" key="12">
    <source>
        <dbReference type="Proteomes" id="UP000036932"/>
    </source>
</evidence>
<dbReference type="GO" id="GO:0004673">
    <property type="term" value="F:protein histidine kinase activity"/>
    <property type="evidence" value="ECO:0007669"/>
    <property type="project" value="UniProtKB-EC"/>
</dbReference>
<keyword evidence="5" id="KW-0547">Nucleotide-binding</keyword>
<evidence type="ECO:0000256" key="3">
    <source>
        <dbReference type="ARBA" id="ARBA00022553"/>
    </source>
</evidence>
<dbReference type="Gene3D" id="3.30.565.10">
    <property type="entry name" value="Histidine kinase-like ATPase, C-terminal domain"/>
    <property type="match status" value="2"/>
</dbReference>
<accession>A0A0M1P0M8</accession>
<dbReference type="PANTHER" id="PTHR43065">
    <property type="entry name" value="SENSOR HISTIDINE KINASE"/>
    <property type="match status" value="1"/>
</dbReference>
<evidence type="ECO:0000256" key="6">
    <source>
        <dbReference type="ARBA" id="ARBA00022777"/>
    </source>
</evidence>
<keyword evidence="3" id="KW-0597">Phosphoprotein</keyword>
<keyword evidence="6" id="KW-0418">Kinase</keyword>
<sequence>MDIRQMNLFDYYYEEPDIESIDLNKVGFRVHASLIYKLGEELISDEVTAISELVKNSYDADSPYVNLVVDPYFYETITEELNGNTTTKEVKGLISIRDAGHGMNKDDIINGWLTISNSIKKKMKKDKKVTKKFERMPLGDKGLGRLSVQKLGNYMLLTTKKTGELKEYTVYIPWGHFRKNTTIDNVPVKISEKEVPLSEIEKGYTDIFIKDLINPELWTNTNNIQKLEKELSQIVSPFKTKNNSFILYAKVGQTELNFNKISDEALEAAISSYKFSLKADCLTIEGYYKADFFERKNNDHTISNDYLKEFLFLKQKELQDCSYLNDNNAFYIKFEQSISLENIGDLKVDAINNMIKHPGSLEAEIYSYSLDHTLIKNQIEKLNFEFLDEVNKFRSYIANNKGIKVFRDDFSILPYGYAENDWLSLSAGAATKGKFTHLKNDTVIGYIQLPGKESYNLREKTNREGFIADEYYHNFELIIKFAIKRINRNREQLKKSFNDYISQVSSDSQDTDSFIMSHEVAVAKARQATEKIDNMSIRIEESQEKVQSTKKILKSVENEIKNISIAPSEKSLLTEYLHQLQSSIISTNQNLIEANNFIKELTLLKDQIKVIEYEYEQLIEKMEDISELAGLGIVAETLTHELNTLVSNTKKNTEEVTEYFKNKYEPDKKIERYFNYVKYSSDSIRKQVSHLSPGFRSVRTVKKEVKISYLINEHIDFYAERAKRLNIETVAKIESDVNLYISPGMFYQIMDNLYLNSEHWLQHAMKLKRISTCIYNIEVKDSGIVHVWDNGIGIDSSIENHIFDPFISNKKNGRGLGLYIVRKLLQSHKSKIRLVRERNQFNNLYKLELDFSQCLKTDEQRGYL</sequence>